<dbReference type="Gramene" id="QL04p081254:mrna">
    <property type="protein sequence ID" value="QL04p081254:mrna:CDS:1"/>
    <property type="gene ID" value="QL04p081254"/>
</dbReference>
<organism evidence="3 4">
    <name type="scientific">Quercus lobata</name>
    <name type="common">Valley oak</name>
    <dbReference type="NCBI Taxonomy" id="97700"/>
    <lineage>
        <taxon>Eukaryota</taxon>
        <taxon>Viridiplantae</taxon>
        <taxon>Streptophyta</taxon>
        <taxon>Embryophyta</taxon>
        <taxon>Tracheophyta</taxon>
        <taxon>Spermatophyta</taxon>
        <taxon>Magnoliopsida</taxon>
        <taxon>eudicotyledons</taxon>
        <taxon>Gunneridae</taxon>
        <taxon>Pentapetalae</taxon>
        <taxon>rosids</taxon>
        <taxon>fabids</taxon>
        <taxon>Fagales</taxon>
        <taxon>Fagaceae</taxon>
        <taxon>Quercus</taxon>
    </lineage>
</organism>
<dbReference type="InParanoid" id="A0A7N2LID8"/>
<dbReference type="PANTHER" id="PTHR31286">
    <property type="entry name" value="GLYCINE-RICH CELL WALL STRUCTURAL PROTEIN 1.8-LIKE"/>
    <property type="match status" value="1"/>
</dbReference>
<evidence type="ECO:0000313" key="4">
    <source>
        <dbReference type="Proteomes" id="UP000594261"/>
    </source>
</evidence>
<proteinExistence type="predicted"/>
<dbReference type="Proteomes" id="UP000594261">
    <property type="component" value="Chromosome 4"/>
</dbReference>
<protein>
    <recommendedName>
        <fullName evidence="2">DUF4283 domain-containing protein</fullName>
    </recommendedName>
</protein>
<evidence type="ECO:0000259" key="2">
    <source>
        <dbReference type="Pfam" id="PF14111"/>
    </source>
</evidence>
<evidence type="ECO:0000256" key="1">
    <source>
        <dbReference type="SAM" id="MobiDB-lite"/>
    </source>
</evidence>
<reference evidence="3" key="2">
    <citation type="submission" date="2021-01" db="UniProtKB">
        <authorList>
            <consortium name="EnsemblPlants"/>
        </authorList>
    </citation>
    <scope>IDENTIFICATION</scope>
</reference>
<dbReference type="Pfam" id="PF14111">
    <property type="entry name" value="DUF4283"/>
    <property type="match status" value="1"/>
</dbReference>
<dbReference type="GeneID" id="115985910"/>
<feature type="domain" description="DUF4283" evidence="2">
    <location>
        <begin position="100"/>
        <end position="179"/>
    </location>
</feature>
<accession>A0A7N2LID8</accession>
<feature type="compositionally biased region" description="Polar residues" evidence="1">
    <location>
        <begin position="1"/>
        <end position="12"/>
    </location>
</feature>
<dbReference type="AlphaFoldDB" id="A0A7N2LID8"/>
<feature type="region of interest" description="Disordered" evidence="1">
    <location>
        <begin position="1"/>
        <end position="23"/>
    </location>
</feature>
<reference evidence="3 4" key="1">
    <citation type="journal article" date="2016" name="G3 (Bethesda)">
        <title>First Draft Assembly and Annotation of the Genome of a California Endemic Oak Quercus lobata Nee (Fagaceae).</title>
        <authorList>
            <person name="Sork V.L."/>
            <person name="Fitz-Gibbon S.T."/>
            <person name="Puiu D."/>
            <person name="Crepeau M."/>
            <person name="Gugger P.F."/>
            <person name="Sherman R."/>
            <person name="Stevens K."/>
            <person name="Langley C.H."/>
            <person name="Pellegrini M."/>
            <person name="Salzberg S.L."/>
        </authorList>
    </citation>
    <scope>NUCLEOTIDE SEQUENCE [LARGE SCALE GENOMIC DNA]</scope>
    <source>
        <strain evidence="3 4">cv. SW786</strain>
    </source>
</reference>
<sequence>MDVEYSQETQGSSEEEDELCRSVKKFKDSNGERPFSQPHRQVSYKDSLVGDIVGAYAQTFRFDNEEVMDEESDTELEELIEGMADVTLSKETRSRIRAPWFKALIVKVYGRTVGFSYLTFKINALWKPMTKMDCVNLGNDLFLIKFSDDSDYDKVLRGGPWFVGEHFLAIKPWEPYFKASKATFTSVAVWVRLSKLPIDFYDTLVLRQIGSAIGPVLRIDSYTATGSRGSYARLCIQVNLEKPFINIVRVGRLKQKVMYEGIGSLCFCCGRLGHKQEYYCYKIRPTEKEKIEDEASSPTQKAS</sequence>
<dbReference type="OMA" id="VQPCISI"/>
<dbReference type="KEGG" id="qlo:115985910"/>
<dbReference type="InterPro" id="IPR025558">
    <property type="entry name" value="DUF4283"/>
</dbReference>
<dbReference type="EnsemblPlants" id="QL04p081254:mrna">
    <property type="protein sequence ID" value="QL04p081254:mrna:CDS:1"/>
    <property type="gene ID" value="QL04p081254"/>
</dbReference>
<evidence type="ECO:0000313" key="3">
    <source>
        <dbReference type="EnsemblPlants" id="QL04p081254:mrna:CDS:1"/>
    </source>
</evidence>
<keyword evidence="4" id="KW-1185">Reference proteome</keyword>
<dbReference type="OrthoDB" id="1575084at2759"/>
<dbReference type="EMBL" id="LRBV02000004">
    <property type="status" value="NOT_ANNOTATED_CDS"/>
    <property type="molecule type" value="Genomic_DNA"/>
</dbReference>
<name>A0A7N2LID8_QUELO</name>
<dbReference type="InterPro" id="IPR040256">
    <property type="entry name" value="At4g02000-like"/>
</dbReference>
<dbReference type="RefSeq" id="XP_030964660.1">
    <property type="nucleotide sequence ID" value="XM_031108800.1"/>
</dbReference>
<dbReference type="PANTHER" id="PTHR31286:SF99">
    <property type="entry name" value="DUF4283 DOMAIN-CONTAINING PROTEIN"/>
    <property type="match status" value="1"/>
</dbReference>
<gene>
    <name evidence="3" type="primary">LOC115985910</name>
</gene>